<organism evidence="2 3">
    <name type="scientific">Portunus trituberculatus</name>
    <name type="common">Swimming crab</name>
    <name type="synonym">Neptunus trituberculatus</name>
    <dbReference type="NCBI Taxonomy" id="210409"/>
    <lineage>
        <taxon>Eukaryota</taxon>
        <taxon>Metazoa</taxon>
        <taxon>Ecdysozoa</taxon>
        <taxon>Arthropoda</taxon>
        <taxon>Crustacea</taxon>
        <taxon>Multicrustacea</taxon>
        <taxon>Malacostraca</taxon>
        <taxon>Eumalacostraca</taxon>
        <taxon>Eucarida</taxon>
        <taxon>Decapoda</taxon>
        <taxon>Pleocyemata</taxon>
        <taxon>Brachyura</taxon>
        <taxon>Eubrachyura</taxon>
        <taxon>Portunoidea</taxon>
        <taxon>Portunidae</taxon>
        <taxon>Portuninae</taxon>
        <taxon>Portunus</taxon>
    </lineage>
</organism>
<evidence type="ECO:0000313" key="3">
    <source>
        <dbReference type="Proteomes" id="UP000324222"/>
    </source>
</evidence>
<comment type="caution">
    <text evidence="2">The sequence shown here is derived from an EMBL/GenBank/DDBJ whole genome shotgun (WGS) entry which is preliminary data.</text>
</comment>
<keyword evidence="3" id="KW-1185">Reference proteome</keyword>
<proteinExistence type="predicted"/>
<evidence type="ECO:0000313" key="2">
    <source>
        <dbReference type="EMBL" id="MPD01670.1"/>
    </source>
</evidence>
<dbReference type="Proteomes" id="UP000324222">
    <property type="component" value="Unassembled WGS sequence"/>
</dbReference>
<reference evidence="2 3" key="1">
    <citation type="submission" date="2019-05" db="EMBL/GenBank/DDBJ databases">
        <title>Another draft genome of Portunus trituberculatus and its Hox gene families provides insights of decapod evolution.</title>
        <authorList>
            <person name="Jeong J.-H."/>
            <person name="Song I."/>
            <person name="Kim S."/>
            <person name="Choi T."/>
            <person name="Kim D."/>
            <person name="Ryu S."/>
            <person name="Kim W."/>
        </authorList>
    </citation>
    <scope>NUCLEOTIDE SEQUENCE [LARGE SCALE GENOMIC DNA]</scope>
    <source>
        <tissue evidence="2">Muscle</tissue>
    </source>
</reference>
<accession>A0A5B7K3W8</accession>
<evidence type="ECO:0000256" key="1">
    <source>
        <dbReference type="SAM" id="MobiDB-lite"/>
    </source>
</evidence>
<feature type="region of interest" description="Disordered" evidence="1">
    <location>
        <begin position="1"/>
        <end position="24"/>
    </location>
</feature>
<dbReference type="EMBL" id="VSRR010128118">
    <property type="protein sequence ID" value="MPD01670.1"/>
    <property type="molecule type" value="Genomic_DNA"/>
</dbReference>
<dbReference type="AlphaFoldDB" id="A0A5B7K3W8"/>
<sequence length="135" mass="14942">MEGGRGRGSDEVRKEGRKAAKEGEVCPASHARVTSLRLLPQLHRLTEKMRKRASRAARIGLAASRAVGCWLQAAPNNSKASIHWGDALALKMSAAAPTVLNISTRVALTLPLSNHYINLKNRCKLRFFFFRDYNS</sequence>
<gene>
    <name evidence="2" type="ORF">E2C01_097208</name>
</gene>
<protein>
    <submittedName>
        <fullName evidence="2">Uncharacterized protein</fullName>
    </submittedName>
</protein>
<name>A0A5B7K3W8_PORTR</name>